<dbReference type="EMBL" id="JAFHDT010000018">
    <property type="protein sequence ID" value="KAI7796767.1"/>
    <property type="molecule type" value="Genomic_DNA"/>
</dbReference>
<evidence type="ECO:0000256" key="1">
    <source>
        <dbReference type="SAM" id="MobiDB-lite"/>
    </source>
</evidence>
<keyword evidence="3" id="KW-1185">Reference proteome</keyword>
<proteinExistence type="predicted"/>
<name>A0A9W7TG95_TRIRA</name>
<dbReference type="Proteomes" id="UP001059041">
    <property type="component" value="Linkage Group LG18"/>
</dbReference>
<dbReference type="AlphaFoldDB" id="A0A9W7TG95"/>
<feature type="compositionally biased region" description="Basic and acidic residues" evidence="1">
    <location>
        <begin position="1"/>
        <end position="34"/>
    </location>
</feature>
<comment type="caution">
    <text evidence="2">The sequence shown here is derived from an EMBL/GenBank/DDBJ whole genome shotgun (WGS) entry which is preliminary data.</text>
</comment>
<protein>
    <submittedName>
        <fullName evidence="2">Uncharacterized protein</fullName>
    </submittedName>
</protein>
<gene>
    <name evidence="2" type="ORF">IRJ41_005961</name>
</gene>
<reference evidence="2" key="1">
    <citation type="submission" date="2021-02" db="EMBL/GenBank/DDBJ databases">
        <title>Comparative genomics reveals that relaxation of natural selection precedes convergent phenotypic evolution of cavefish.</title>
        <authorList>
            <person name="Peng Z."/>
        </authorList>
    </citation>
    <scope>NUCLEOTIDE SEQUENCE</scope>
    <source>
        <tissue evidence="2">Muscle</tissue>
    </source>
</reference>
<accession>A0A9W7TG95</accession>
<evidence type="ECO:0000313" key="3">
    <source>
        <dbReference type="Proteomes" id="UP001059041"/>
    </source>
</evidence>
<evidence type="ECO:0000313" key="2">
    <source>
        <dbReference type="EMBL" id="KAI7796767.1"/>
    </source>
</evidence>
<organism evidence="2 3">
    <name type="scientific">Triplophysa rosa</name>
    <name type="common">Cave loach</name>
    <dbReference type="NCBI Taxonomy" id="992332"/>
    <lineage>
        <taxon>Eukaryota</taxon>
        <taxon>Metazoa</taxon>
        <taxon>Chordata</taxon>
        <taxon>Craniata</taxon>
        <taxon>Vertebrata</taxon>
        <taxon>Euteleostomi</taxon>
        <taxon>Actinopterygii</taxon>
        <taxon>Neopterygii</taxon>
        <taxon>Teleostei</taxon>
        <taxon>Ostariophysi</taxon>
        <taxon>Cypriniformes</taxon>
        <taxon>Nemacheilidae</taxon>
        <taxon>Triplophysa</taxon>
    </lineage>
</organism>
<sequence length="92" mass="10640">MHWEARRRQQALDRRLFDRARQDEMKGKNKEQSETHSASAGSESLEVDKKCICKCQPANEETWAKSNKRYSVSTSLNIAIETCLTCSYKEVL</sequence>
<feature type="region of interest" description="Disordered" evidence="1">
    <location>
        <begin position="1"/>
        <end position="46"/>
    </location>
</feature>